<reference evidence="10 11" key="1">
    <citation type="journal article" date="2021" name="Elife">
        <title>Chloroplast acquisition without the gene transfer in kleptoplastic sea slugs, Plakobranchus ocellatus.</title>
        <authorList>
            <person name="Maeda T."/>
            <person name="Takahashi S."/>
            <person name="Yoshida T."/>
            <person name="Shimamura S."/>
            <person name="Takaki Y."/>
            <person name="Nagai Y."/>
            <person name="Toyoda A."/>
            <person name="Suzuki Y."/>
            <person name="Arimoto A."/>
            <person name="Ishii H."/>
            <person name="Satoh N."/>
            <person name="Nishiyama T."/>
            <person name="Hasebe M."/>
            <person name="Maruyama T."/>
            <person name="Minagawa J."/>
            <person name="Obokata J."/>
            <person name="Shigenobu S."/>
        </authorList>
    </citation>
    <scope>NUCLEOTIDE SEQUENCE [LARGE SCALE GENOMIC DNA]</scope>
</reference>
<sequence>MSTSQKRRTKFTSIHDNKDTVKSKESSNNLGATRTEISAQKIEASKQHEQNKLSQPATDMAVSGVWKVANFLFGLSVMVFVSGLHARQVYQLHENHLWFTNIKEVEREISFRTESGLYYSYYKQLVHSKSLLQGIKDLREDKLTEHPDTINVLERMNIYQEVLLAAIYRQCGISLEPILFYIYSIFSLQVVLVCGVYLLAWCLSNSWLAGLFSTTLYIFNRLDTTRVSNSGPLRENFSLPFLWMQAAALAVYFKPRQSALTRKFSLFGVGASTFLFCLFWQLNQFVMMLQAFSLFGVWVLGILPAHKVRNIMLIQLASLLAVCLLQFGNKMILGSLCVSFIIVATPFIHILGNQTSPHSIPVHLLRVFGFSIISLILMVLTNFILKIIIDVDSDEHIFKFVENKFGLGDERDFDSRLYLCLGIFGFITQDVFERLTTNWTLPLYLPTHLAALLWLAFSVIARWRLQNYSQDQKAKSKSKSSELVDFGFSQDLAYHTVQAVFFGGLAMLILRMKYFWTPYVCVFAAVGVCDARIWTKLLGWVGLRRPAVVNVVRVSFVVVLLSVVVGQLLPPALEELKVETEFWDPDTVELMEWIVAKTPPGAAFTGSMQLLAGVKLCTGRPVTNHPHYEDKYLRLKTLQLYQIYGRRSPKDVHAILKRYDSHYIILEDSICRAPSRGGCRTPDLVDISNGVSPDEPVNISGLIRSTTPRFCEAVRHQKPAYAKYFRSVLVNKTFRVYKVL</sequence>
<feature type="transmembrane region" description="Helical" evidence="9">
    <location>
        <begin position="516"/>
        <end position="535"/>
    </location>
</feature>
<feature type="transmembrane region" description="Helical" evidence="9">
    <location>
        <begin position="237"/>
        <end position="253"/>
    </location>
</feature>
<evidence type="ECO:0000313" key="10">
    <source>
        <dbReference type="EMBL" id="GFR59836.1"/>
    </source>
</evidence>
<protein>
    <submittedName>
        <fullName evidence="10">Dpy-19-like protein 3</fullName>
    </submittedName>
</protein>
<dbReference type="CDD" id="cd20177">
    <property type="entry name" value="Dpy19"/>
    <property type="match status" value="1"/>
</dbReference>
<keyword evidence="6 9" id="KW-1133">Transmembrane helix</keyword>
<dbReference type="PANTHER" id="PTHR31488:SF3">
    <property type="entry name" value="C-MANNOSYLTRANSFERASE DPY19L3"/>
    <property type="match status" value="1"/>
</dbReference>
<comment type="subcellular location">
    <subcellularLocation>
        <location evidence="1">Membrane</location>
        <topology evidence="1">Multi-pass membrane protein</topology>
    </subcellularLocation>
</comment>
<feature type="compositionally biased region" description="Basic and acidic residues" evidence="8">
    <location>
        <begin position="13"/>
        <end position="25"/>
    </location>
</feature>
<gene>
    <name evidence="10" type="ORF">ElyMa_005393600</name>
</gene>
<feature type="compositionally biased region" description="Basic residues" evidence="8">
    <location>
        <begin position="1"/>
        <end position="10"/>
    </location>
</feature>
<comment type="caution">
    <text evidence="10">The sequence shown here is derived from an EMBL/GenBank/DDBJ whole genome shotgun (WGS) entry which is preliminary data.</text>
</comment>
<evidence type="ECO:0000256" key="2">
    <source>
        <dbReference type="ARBA" id="ARBA00008744"/>
    </source>
</evidence>
<evidence type="ECO:0000256" key="4">
    <source>
        <dbReference type="ARBA" id="ARBA00022679"/>
    </source>
</evidence>
<feature type="transmembrane region" description="Helical" evidence="9">
    <location>
        <begin position="364"/>
        <end position="389"/>
    </location>
</feature>
<keyword evidence="5 9" id="KW-0812">Transmembrane</keyword>
<accession>A0AAV4EGJ9</accession>
<dbReference type="Pfam" id="PF10034">
    <property type="entry name" value="Dpy19"/>
    <property type="match status" value="1"/>
</dbReference>
<keyword evidence="4" id="KW-0808">Transferase</keyword>
<organism evidence="10 11">
    <name type="scientific">Elysia marginata</name>
    <dbReference type="NCBI Taxonomy" id="1093978"/>
    <lineage>
        <taxon>Eukaryota</taxon>
        <taxon>Metazoa</taxon>
        <taxon>Spiralia</taxon>
        <taxon>Lophotrochozoa</taxon>
        <taxon>Mollusca</taxon>
        <taxon>Gastropoda</taxon>
        <taxon>Heterobranchia</taxon>
        <taxon>Euthyneura</taxon>
        <taxon>Panpulmonata</taxon>
        <taxon>Sacoglossa</taxon>
        <taxon>Placobranchoidea</taxon>
        <taxon>Plakobranchidae</taxon>
        <taxon>Elysia</taxon>
    </lineage>
</organism>
<feature type="transmembrane region" description="Helical" evidence="9">
    <location>
        <begin position="547"/>
        <end position="569"/>
    </location>
</feature>
<dbReference type="AlphaFoldDB" id="A0AAV4EGJ9"/>
<dbReference type="GO" id="GO:0000030">
    <property type="term" value="F:mannosyltransferase activity"/>
    <property type="evidence" value="ECO:0007669"/>
    <property type="project" value="InterPro"/>
</dbReference>
<dbReference type="InterPro" id="IPR047462">
    <property type="entry name" value="Dpy19"/>
</dbReference>
<evidence type="ECO:0000256" key="5">
    <source>
        <dbReference type="ARBA" id="ARBA00022692"/>
    </source>
</evidence>
<dbReference type="InterPro" id="IPR018732">
    <property type="entry name" value="Dpy-19/Dpy-19-like"/>
</dbReference>
<dbReference type="EMBL" id="BMAT01010742">
    <property type="protein sequence ID" value="GFR59836.1"/>
    <property type="molecule type" value="Genomic_DNA"/>
</dbReference>
<proteinExistence type="inferred from homology"/>
<evidence type="ECO:0000313" key="11">
    <source>
        <dbReference type="Proteomes" id="UP000762676"/>
    </source>
</evidence>
<keyword evidence="3" id="KW-0328">Glycosyltransferase</keyword>
<dbReference type="GO" id="GO:0005637">
    <property type="term" value="C:nuclear inner membrane"/>
    <property type="evidence" value="ECO:0007669"/>
    <property type="project" value="TreeGrafter"/>
</dbReference>
<feature type="transmembrane region" description="Helical" evidence="9">
    <location>
        <begin position="443"/>
        <end position="465"/>
    </location>
</feature>
<feature type="transmembrane region" description="Helical" evidence="9">
    <location>
        <begin position="178"/>
        <end position="200"/>
    </location>
</feature>
<name>A0AAV4EGJ9_9GAST</name>
<dbReference type="Proteomes" id="UP000762676">
    <property type="component" value="Unassembled WGS sequence"/>
</dbReference>
<feature type="transmembrane region" description="Helical" evidence="9">
    <location>
        <begin position="265"/>
        <end position="282"/>
    </location>
</feature>
<evidence type="ECO:0000256" key="3">
    <source>
        <dbReference type="ARBA" id="ARBA00022676"/>
    </source>
</evidence>
<keyword evidence="11" id="KW-1185">Reference proteome</keyword>
<feature type="region of interest" description="Disordered" evidence="8">
    <location>
        <begin position="1"/>
        <end position="33"/>
    </location>
</feature>
<dbReference type="PANTHER" id="PTHR31488">
    <property type="entry name" value="DPY-19-LIKE 1, LIKE (H. SAPIENS)"/>
    <property type="match status" value="1"/>
</dbReference>
<evidence type="ECO:0000256" key="1">
    <source>
        <dbReference type="ARBA" id="ARBA00004141"/>
    </source>
</evidence>
<keyword evidence="7 9" id="KW-0472">Membrane</keyword>
<feature type="transmembrane region" description="Helical" evidence="9">
    <location>
        <begin position="311"/>
        <end position="327"/>
    </location>
</feature>
<feature type="transmembrane region" description="Helical" evidence="9">
    <location>
        <begin position="333"/>
        <end position="352"/>
    </location>
</feature>
<evidence type="ECO:0000256" key="9">
    <source>
        <dbReference type="SAM" id="Phobius"/>
    </source>
</evidence>
<evidence type="ECO:0000256" key="7">
    <source>
        <dbReference type="ARBA" id="ARBA00023136"/>
    </source>
</evidence>
<evidence type="ECO:0000256" key="8">
    <source>
        <dbReference type="SAM" id="MobiDB-lite"/>
    </source>
</evidence>
<evidence type="ECO:0000256" key="6">
    <source>
        <dbReference type="ARBA" id="ARBA00022989"/>
    </source>
</evidence>
<comment type="similarity">
    <text evidence="2">Belongs to the dpy-19 family.</text>
</comment>